<comment type="catalytic activity">
    <reaction evidence="7">
        <text>pyridoxamine 5'-phosphate + O2 + H2O = pyridoxal 5'-phosphate + H2O2 + NH4(+)</text>
        <dbReference type="Rhea" id="RHEA:15817"/>
        <dbReference type="ChEBI" id="CHEBI:15377"/>
        <dbReference type="ChEBI" id="CHEBI:15379"/>
        <dbReference type="ChEBI" id="CHEBI:16240"/>
        <dbReference type="ChEBI" id="CHEBI:28938"/>
        <dbReference type="ChEBI" id="CHEBI:58451"/>
        <dbReference type="ChEBI" id="CHEBI:597326"/>
        <dbReference type="EC" id="1.4.3.5"/>
    </reaction>
</comment>
<dbReference type="InterPro" id="IPR019576">
    <property type="entry name" value="Pyridoxamine_oxidase_dimer_C"/>
</dbReference>
<reference evidence="12" key="1">
    <citation type="submission" date="2021-03" db="EMBL/GenBank/DDBJ databases">
        <title>Actinotalea soli sp. nov., isolated from soil.</title>
        <authorList>
            <person name="Ping W."/>
            <person name="Zhang J."/>
        </authorList>
    </citation>
    <scope>NUCLEOTIDE SEQUENCE</scope>
    <source>
        <strain evidence="12">BY-33</strain>
    </source>
</reference>
<feature type="binding site" evidence="8">
    <location>
        <begin position="18"/>
        <end position="21"/>
    </location>
    <ligand>
        <name>substrate</name>
    </ligand>
</feature>
<keyword evidence="6 7" id="KW-0664">Pyridoxine biosynthesis</keyword>
<keyword evidence="13" id="KW-1185">Reference proteome</keyword>
<evidence type="ECO:0000313" key="12">
    <source>
        <dbReference type="EMBL" id="MBO1750846.1"/>
    </source>
</evidence>
<keyword evidence="5 7" id="KW-0560">Oxidoreductase</keyword>
<feature type="binding site" evidence="7 9">
    <location>
        <begin position="150"/>
        <end position="151"/>
    </location>
    <ligand>
        <name>FMN</name>
        <dbReference type="ChEBI" id="CHEBI:58210"/>
    </ligand>
</feature>
<evidence type="ECO:0000256" key="7">
    <source>
        <dbReference type="HAMAP-Rule" id="MF_01629"/>
    </source>
</evidence>
<dbReference type="EMBL" id="JAGEMK010000001">
    <property type="protein sequence ID" value="MBO1750846.1"/>
    <property type="molecule type" value="Genomic_DNA"/>
</dbReference>
<dbReference type="NCBIfam" id="TIGR00558">
    <property type="entry name" value="pdxH"/>
    <property type="match status" value="1"/>
</dbReference>
<feature type="binding site" evidence="7 9">
    <location>
        <position position="196"/>
    </location>
    <ligand>
        <name>FMN</name>
        <dbReference type="ChEBI" id="CHEBI:58210"/>
    </ligand>
</feature>
<evidence type="ECO:0000259" key="11">
    <source>
        <dbReference type="Pfam" id="PF10590"/>
    </source>
</evidence>
<keyword evidence="3 7" id="KW-0285">Flavoprotein</keyword>
<evidence type="ECO:0000256" key="8">
    <source>
        <dbReference type="PIRSR" id="PIRSR000190-1"/>
    </source>
</evidence>
<dbReference type="Pfam" id="PF10590">
    <property type="entry name" value="PNP_phzG_C"/>
    <property type="match status" value="1"/>
</dbReference>
<dbReference type="AlphaFoldDB" id="A0A939LN00"/>
<feature type="binding site" evidence="7 9">
    <location>
        <position position="93"/>
    </location>
    <ligand>
        <name>FMN</name>
        <dbReference type="ChEBI" id="CHEBI:58210"/>
    </ligand>
</feature>
<comment type="subunit">
    <text evidence="2 7">Homodimer.</text>
</comment>
<dbReference type="Pfam" id="PF01243">
    <property type="entry name" value="PNPOx_N"/>
    <property type="match status" value="1"/>
</dbReference>
<evidence type="ECO:0000256" key="3">
    <source>
        <dbReference type="ARBA" id="ARBA00022630"/>
    </source>
</evidence>
<dbReference type="Proteomes" id="UP000664209">
    <property type="component" value="Unassembled WGS sequence"/>
</dbReference>
<evidence type="ECO:0000256" key="1">
    <source>
        <dbReference type="ARBA" id="ARBA00007301"/>
    </source>
</evidence>
<dbReference type="EC" id="1.4.3.5" evidence="7"/>
<comment type="pathway">
    <text evidence="7">Cofactor metabolism; pyridoxal 5'-phosphate salvage; pyridoxal 5'-phosphate from pyridoxine 5'-phosphate: step 1/1.</text>
</comment>
<evidence type="ECO:0000256" key="5">
    <source>
        <dbReference type="ARBA" id="ARBA00023002"/>
    </source>
</evidence>
<accession>A0A939LN00</accession>
<evidence type="ECO:0000256" key="2">
    <source>
        <dbReference type="ARBA" id="ARBA00011738"/>
    </source>
</evidence>
<evidence type="ECO:0000256" key="9">
    <source>
        <dbReference type="PIRSR" id="PIRSR000190-2"/>
    </source>
</evidence>
<feature type="binding site" evidence="7 8">
    <location>
        <position position="76"/>
    </location>
    <ligand>
        <name>substrate</name>
    </ligand>
</feature>
<dbReference type="NCBIfam" id="NF004231">
    <property type="entry name" value="PRK05679.1"/>
    <property type="match status" value="1"/>
</dbReference>
<dbReference type="InterPro" id="IPR012349">
    <property type="entry name" value="Split_barrel_FMN-bd"/>
</dbReference>
<comment type="caution">
    <text evidence="12">The sequence shown here is derived from an EMBL/GenBank/DDBJ whole genome shotgun (WGS) entry which is preliminary data.</text>
</comment>
<proteinExistence type="inferred from homology"/>
<dbReference type="Gene3D" id="2.30.110.10">
    <property type="entry name" value="Electron Transport, Fmn-binding Protein, Chain A"/>
    <property type="match status" value="1"/>
</dbReference>
<gene>
    <name evidence="7 12" type="primary">pdxH</name>
    <name evidence="12" type="ORF">J4G33_03420</name>
</gene>
<dbReference type="GO" id="GO:0004733">
    <property type="term" value="F:pyridoxamine phosphate oxidase activity"/>
    <property type="evidence" value="ECO:0007669"/>
    <property type="project" value="UniProtKB-UniRule"/>
</dbReference>
<evidence type="ECO:0000256" key="6">
    <source>
        <dbReference type="ARBA" id="ARBA00023096"/>
    </source>
</evidence>
<comment type="function">
    <text evidence="7">Catalyzes the oxidation of either pyridoxine 5'-phosphate (PNP) or pyridoxamine 5'-phosphate (PMP) into pyridoxal 5'-phosphate (PLP).</text>
</comment>
<comment type="pathway">
    <text evidence="7">Cofactor metabolism; pyridoxal 5'-phosphate salvage; pyridoxal 5'-phosphate from pyridoxamine 5'-phosphate: step 1/1.</text>
</comment>
<comment type="similarity">
    <text evidence="1 7">Belongs to the pyridoxamine 5'-phosphate oxidase family.</text>
</comment>
<keyword evidence="4 7" id="KW-0288">FMN</keyword>
<feature type="binding site" evidence="7 9">
    <location>
        <position position="115"/>
    </location>
    <ligand>
        <name>FMN</name>
        <dbReference type="ChEBI" id="CHEBI:58210"/>
    </ligand>
</feature>
<name>A0A939LN00_9CELL</name>
<feature type="binding site" evidence="7 9">
    <location>
        <position position="206"/>
    </location>
    <ligand>
        <name>FMN</name>
        <dbReference type="ChEBI" id="CHEBI:58210"/>
    </ligand>
</feature>
<dbReference type="GO" id="GO:0010181">
    <property type="term" value="F:FMN binding"/>
    <property type="evidence" value="ECO:0007669"/>
    <property type="project" value="UniProtKB-UniRule"/>
</dbReference>
<evidence type="ECO:0000259" key="10">
    <source>
        <dbReference type="Pfam" id="PF01243"/>
    </source>
</evidence>
<dbReference type="PANTHER" id="PTHR10851">
    <property type="entry name" value="PYRIDOXINE-5-PHOSPHATE OXIDASE"/>
    <property type="match status" value="1"/>
</dbReference>
<dbReference type="PANTHER" id="PTHR10851:SF0">
    <property type="entry name" value="PYRIDOXINE-5'-PHOSPHATE OXIDASE"/>
    <property type="match status" value="1"/>
</dbReference>
<feature type="binding site" evidence="7 8">
    <location>
        <position position="141"/>
    </location>
    <ligand>
        <name>substrate</name>
    </ligand>
</feature>
<feature type="binding site" evidence="7 9">
    <location>
        <begin position="71"/>
        <end position="76"/>
    </location>
    <ligand>
        <name>FMN</name>
        <dbReference type="ChEBI" id="CHEBI:58210"/>
    </ligand>
</feature>
<organism evidence="12 13">
    <name type="scientific">Actinotalea soli</name>
    <dbReference type="NCBI Taxonomy" id="2819234"/>
    <lineage>
        <taxon>Bacteria</taxon>
        <taxon>Bacillati</taxon>
        <taxon>Actinomycetota</taxon>
        <taxon>Actinomycetes</taxon>
        <taxon>Micrococcales</taxon>
        <taxon>Cellulomonadaceae</taxon>
        <taxon>Actinotalea</taxon>
    </lineage>
</organism>
<dbReference type="FunFam" id="2.30.110.10:FF:000020">
    <property type="entry name" value="PNPO isoform 11"/>
    <property type="match status" value="1"/>
</dbReference>
<dbReference type="GO" id="GO:0008615">
    <property type="term" value="P:pyridoxine biosynthetic process"/>
    <property type="evidence" value="ECO:0007669"/>
    <property type="project" value="UniProtKB-UniRule"/>
</dbReference>
<feature type="domain" description="Pyridoxamine 5'-phosphate oxidase N-terminal" evidence="10">
    <location>
        <begin position="43"/>
        <end position="169"/>
    </location>
</feature>
<feature type="binding site" evidence="7 9">
    <location>
        <position position="92"/>
    </location>
    <ligand>
        <name>FMN</name>
        <dbReference type="ChEBI" id="CHEBI:58210"/>
    </ligand>
</feature>
<dbReference type="SUPFAM" id="SSF50475">
    <property type="entry name" value="FMN-binding split barrel"/>
    <property type="match status" value="1"/>
</dbReference>
<evidence type="ECO:0000256" key="4">
    <source>
        <dbReference type="ARBA" id="ARBA00022643"/>
    </source>
</evidence>
<feature type="binding site" evidence="7 8">
    <location>
        <position position="137"/>
    </location>
    <ligand>
        <name>substrate</name>
    </ligand>
</feature>
<comment type="cofactor">
    <cofactor evidence="7 9">
        <name>FMN</name>
        <dbReference type="ChEBI" id="CHEBI:58210"/>
    </cofactor>
    <text evidence="7 9">Binds 1 FMN per subunit.</text>
</comment>
<feature type="domain" description="Pyridoxine 5'-phosphate oxidase dimerisation C-terminal" evidence="11">
    <location>
        <begin position="183"/>
        <end position="230"/>
    </location>
</feature>
<dbReference type="HAMAP" id="MF_01629">
    <property type="entry name" value="PdxH"/>
    <property type="match status" value="1"/>
</dbReference>
<protein>
    <recommendedName>
        <fullName evidence="7">Pyridoxine/pyridoxamine 5'-phosphate oxidase</fullName>
        <ecNumber evidence="7">1.4.3.5</ecNumber>
    </recommendedName>
    <alternativeName>
        <fullName evidence="7">PNP/PMP oxidase</fullName>
        <shortName evidence="7">PNPOx</shortName>
    </alternativeName>
    <alternativeName>
        <fullName evidence="7">Pyridoxal 5'-phosphate synthase</fullName>
    </alternativeName>
</protein>
<dbReference type="PIRSF" id="PIRSF000190">
    <property type="entry name" value="Pyd_amn-ph_oxd"/>
    <property type="match status" value="1"/>
</dbReference>
<sequence length="230" mass="25665">MGSQREAADRRARLAALRRSYARSALLETDVAADPMVQFDAWFDEAVEAGLTEPNAMVLGTVAADGTPSARTVLLKAVDPRGFVLYTNHRSRKGQEMLAVPRASLVFPWFEIDRQVVVVGQVETVPRRESEQYFASRPHDSQLGAWASEQSAVLPDRGHLEARFAELAEQYPPGSVVPTPPHWGGFRVLPETVELWQGRTSRLHDRLRYRRPTPDEAAPSSGWVIERLAP</sequence>
<dbReference type="InterPro" id="IPR011576">
    <property type="entry name" value="Pyridox_Oxase_N"/>
</dbReference>
<comment type="catalytic activity">
    <reaction evidence="7">
        <text>pyridoxine 5'-phosphate + O2 = pyridoxal 5'-phosphate + H2O2</text>
        <dbReference type="Rhea" id="RHEA:15149"/>
        <dbReference type="ChEBI" id="CHEBI:15379"/>
        <dbReference type="ChEBI" id="CHEBI:16240"/>
        <dbReference type="ChEBI" id="CHEBI:58589"/>
        <dbReference type="ChEBI" id="CHEBI:597326"/>
        <dbReference type="EC" id="1.4.3.5"/>
    </reaction>
</comment>
<feature type="binding site" evidence="7 8">
    <location>
        <begin position="202"/>
        <end position="204"/>
    </location>
    <ligand>
        <name>substrate</name>
    </ligand>
</feature>
<feature type="binding site" evidence="7 8">
    <location>
        <position position="133"/>
    </location>
    <ligand>
        <name>substrate</name>
    </ligand>
</feature>
<evidence type="ECO:0000313" key="13">
    <source>
        <dbReference type="Proteomes" id="UP000664209"/>
    </source>
</evidence>
<dbReference type="InterPro" id="IPR000659">
    <property type="entry name" value="Pyridox_Oxase"/>
</dbReference>
<feature type="binding site" evidence="7 9">
    <location>
        <begin position="86"/>
        <end position="87"/>
    </location>
    <ligand>
        <name>FMN</name>
        <dbReference type="ChEBI" id="CHEBI:58210"/>
    </ligand>
</feature>